<keyword evidence="1" id="KW-1133">Transmembrane helix</keyword>
<sequence>MIQNKRPCVCFLRPLLHGAAAVLAGVLLPFVWLREQPEFWTYAGGYPLWLRQAVLLGFYPLLLAQVGLIICLSCLLVRSPSRLARLVYAEAVVLLLHWAVLALVVLMMLANNVANLLDGRPLHDHQRSVTTSGANFKARS</sequence>
<evidence type="ECO:0000256" key="1">
    <source>
        <dbReference type="SAM" id="Phobius"/>
    </source>
</evidence>
<keyword evidence="1" id="KW-0812">Transmembrane</keyword>
<dbReference type="EMBL" id="JBHSMQ010000001">
    <property type="protein sequence ID" value="MFC5453880.1"/>
    <property type="molecule type" value="Genomic_DNA"/>
</dbReference>
<name>A0ABW0KKW2_9BACT</name>
<keyword evidence="1" id="KW-0472">Membrane</keyword>
<dbReference type="Proteomes" id="UP001596052">
    <property type="component" value="Unassembled WGS sequence"/>
</dbReference>
<feature type="transmembrane region" description="Helical" evidence="1">
    <location>
        <begin position="87"/>
        <end position="110"/>
    </location>
</feature>
<organism evidence="2 3">
    <name type="scientific">Prosthecobacter fluviatilis</name>
    <dbReference type="NCBI Taxonomy" id="445931"/>
    <lineage>
        <taxon>Bacteria</taxon>
        <taxon>Pseudomonadati</taxon>
        <taxon>Verrucomicrobiota</taxon>
        <taxon>Verrucomicrobiia</taxon>
        <taxon>Verrucomicrobiales</taxon>
        <taxon>Verrucomicrobiaceae</taxon>
        <taxon>Prosthecobacter</taxon>
    </lineage>
</organism>
<evidence type="ECO:0000313" key="3">
    <source>
        <dbReference type="Proteomes" id="UP001596052"/>
    </source>
</evidence>
<proteinExistence type="predicted"/>
<accession>A0ABW0KKW2</accession>
<keyword evidence="3" id="KW-1185">Reference proteome</keyword>
<feature type="transmembrane region" description="Helical" evidence="1">
    <location>
        <begin position="12"/>
        <end position="33"/>
    </location>
</feature>
<reference evidence="3" key="1">
    <citation type="journal article" date="2019" name="Int. J. Syst. Evol. Microbiol.">
        <title>The Global Catalogue of Microorganisms (GCM) 10K type strain sequencing project: providing services to taxonomists for standard genome sequencing and annotation.</title>
        <authorList>
            <consortium name="The Broad Institute Genomics Platform"/>
            <consortium name="The Broad Institute Genome Sequencing Center for Infectious Disease"/>
            <person name="Wu L."/>
            <person name="Ma J."/>
        </authorList>
    </citation>
    <scope>NUCLEOTIDE SEQUENCE [LARGE SCALE GENOMIC DNA]</scope>
    <source>
        <strain evidence="3">CGMCC 4.1469</strain>
    </source>
</reference>
<dbReference type="RefSeq" id="WP_377163390.1">
    <property type="nucleotide sequence ID" value="NZ_JBHSMQ010000001.1"/>
</dbReference>
<gene>
    <name evidence="2" type="ORF">ACFQDI_03345</name>
</gene>
<comment type="caution">
    <text evidence="2">The sequence shown here is derived from an EMBL/GenBank/DDBJ whole genome shotgun (WGS) entry which is preliminary data.</text>
</comment>
<protein>
    <submittedName>
        <fullName evidence="2">Uncharacterized protein</fullName>
    </submittedName>
</protein>
<evidence type="ECO:0000313" key="2">
    <source>
        <dbReference type="EMBL" id="MFC5453880.1"/>
    </source>
</evidence>
<feature type="transmembrane region" description="Helical" evidence="1">
    <location>
        <begin position="53"/>
        <end position="75"/>
    </location>
</feature>